<evidence type="ECO:0000256" key="3">
    <source>
        <dbReference type="ARBA" id="ARBA00005848"/>
    </source>
</evidence>
<accession>A0A2M8RTJ0</accession>
<keyword evidence="11" id="KW-0998">Cell outer membrane</keyword>
<feature type="region of interest" description="Disordered" evidence="12">
    <location>
        <begin position="1"/>
        <end position="146"/>
    </location>
</feature>
<feature type="compositionally biased region" description="Basic and acidic residues" evidence="12">
    <location>
        <begin position="135"/>
        <end position="146"/>
    </location>
</feature>
<dbReference type="Pfam" id="PF05662">
    <property type="entry name" value="YadA_stalk"/>
    <property type="match status" value="2"/>
</dbReference>
<evidence type="ECO:0000256" key="7">
    <source>
        <dbReference type="ARBA" id="ARBA00022729"/>
    </source>
</evidence>
<comment type="caution">
    <text evidence="15">The sequence shown here is derived from an EMBL/GenBank/DDBJ whole genome shotgun (WGS) entry which is preliminary data.</text>
</comment>
<dbReference type="InterPro" id="IPR005594">
    <property type="entry name" value="YadA_C"/>
</dbReference>
<feature type="domain" description="Trimeric autotransporter adhesin YadA-like stalk" evidence="14">
    <location>
        <begin position="347"/>
        <end position="391"/>
    </location>
</feature>
<dbReference type="Pfam" id="PF03895">
    <property type="entry name" value="YadA_anchor"/>
    <property type="match status" value="1"/>
</dbReference>
<evidence type="ECO:0000256" key="6">
    <source>
        <dbReference type="ARBA" id="ARBA00022692"/>
    </source>
</evidence>
<dbReference type="AlphaFoldDB" id="A0A2M8RTJ0"/>
<proteinExistence type="inferred from homology"/>
<dbReference type="Proteomes" id="UP000230282">
    <property type="component" value="Unassembled WGS sequence"/>
</dbReference>
<gene>
    <name evidence="15" type="ORF">CVP04_10105</name>
</gene>
<comment type="subcellular location">
    <subcellularLocation>
        <location evidence="2">Cell outer membrane</location>
    </subcellularLocation>
    <subcellularLocation>
        <location evidence="1">Cell surface</location>
    </subcellularLocation>
</comment>
<keyword evidence="6" id="KW-0812">Transmembrane</keyword>
<evidence type="ECO:0000313" key="16">
    <source>
        <dbReference type="Proteomes" id="UP000230282"/>
    </source>
</evidence>
<keyword evidence="5" id="KW-1134">Transmembrane beta strand</keyword>
<evidence type="ECO:0000256" key="5">
    <source>
        <dbReference type="ARBA" id="ARBA00022452"/>
    </source>
</evidence>
<evidence type="ECO:0000313" key="15">
    <source>
        <dbReference type="EMBL" id="PJG82207.1"/>
    </source>
</evidence>
<protein>
    <recommendedName>
        <fullName evidence="17">Trimeric autotransporter adhesin YadA-like C-terminal membrane anchor domain-containing protein</fullName>
    </recommendedName>
</protein>
<evidence type="ECO:0000256" key="1">
    <source>
        <dbReference type="ARBA" id="ARBA00004241"/>
    </source>
</evidence>
<feature type="domain" description="Trimeric autotransporter adhesin YadA-like stalk" evidence="14">
    <location>
        <begin position="271"/>
        <end position="309"/>
    </location>
</feature>
<feature type="compositionally biased region" description="Low complexity" evidence="12">
    <location>
        <begin position="12"/>
        <end position="31"/>
    </location>
</feature>
<dbReference type="InterPro" id="IPR050938">
    <property type="entry name" value="Collagen_Structural_Proteins"/>
</dbReference>
<evidence type="ECO:0000256" key="11">
    <source>
        <dbReference type="ARBA" id="ARBA00023237"/>
    </source>
</evidence>
<dbReference type="Gene3D" id="6.10.250.2040">
    <property type="match status" value="1"/>
</dbReference>
<keyword evidence="7" id="KW-0732">Signal</keyword>
<feature type="compositionally biased region" description="Low complexity" evidence="12">
    <location>
        <begin position="59"/>
        <end position="122"/>
    </location>
</feature>
<comment type="similarity">
    <text evidence="3">Belongs to the autotransporter-2 (AT-2) (TC 1.B.40) family.</text>
</comment>
<keyword evidence="16" id="KW-1185">Reference proteome</keyword>
<evidence type="ECO:0000256" key="2">
    <source>
        <dbReference type="ARBA" id="ARBA00004442"/>
    </source>
</evidence>
<feature type="compositionally biased region" description="Polar residues" evidence="12">
    <location>
        <begin position="43"/>
        <end position="57"/>
    </location>
</feature>
<organism evidence="15 16">
    <name type="scientific">Caviibacterium pharyngocola</name>
    <dbReference type="NCBI Taxonomy" id="28159"/>
    <lineage>
        <taxon>Bacteria</taxon>
        <taxon>Pseudomonadati</taxon>
        <taxon>Pseudomonadota</taxon>
        <taxon>Gammaproteobacteria</taxon>
        <taxon>Pasteurellales</taxon>
        <taxon>Pasteurellaceae</taxon>
        <taxon>Caviibacterium</taxon>
    </lineage>
</organism>
<dbReference type="Pfam" id="PF01391">
    <property type="entry name" value="Collagen"/>
    <property type="match status" value="1"/>
</dbReference>
<dbReference type="Gene3D" id="3.30.1300.30">
    <property type="entry name" value="GSPII I/J protein-like"/>
    <property type="match status" value="1"/>
</dbReference>
<evidence type="ECO:0000259" key="14">
    <source>
        <dbReference type="Pfam" id="PF05662"/>
    </source>
</evidence>
<dbReference type="PANTHER" id="PTHR37456:SF3">
    <property type="entry name" value="COLLAGEN ALPHA-1(XXV) CHAIN"/>
    <property type="match status" value="1"/>
</dbReference>
<keyword evidence="10" id="KW-0472">Membrane</keyword>
<evidence type="ECO:0000256" key="12">
    <source>
        <dbReference type="SAM" id="MobiDB-lite"/>
    </source>
</evidence>
<dbReference type="SUPFAM" id="SSF54523">
    <property type="entry name" value="Pili subunits"/>
    <property type="match status" value="1"/>
</dbReference>
<sequence>MTFSDGSTATISKGDTGATGAKGDTGSDGKSITVTKEEKDTDGNTVVTFSDGSTATISKGDTGATGEKGDTGATGATGATGEKGDTGATGATGATGEKGDTGATGATGATGEKGDTGATGPKGDTGAGGAAGKTAEGKADLDADPTKGETTTRIVYEDKNGNNREVATMDDGLKFAGNDATIVNKHKLNSVVNIIGEGAKSDFNSAKGNLNVVADGKDTLTVQLSKDLDLTSKGSVTIGDTSVSNNGVTIKGNNGKIISLTKDGLNNGGNKITNVAAGEAKTDAANVGQLTEVKAGDNVKVEHSKGGNGQNVYKVSVKGDLTGITSISNQNTKVSLEKGAVNVNGSKVTNVADGNIAENSKDAVNGGQIHQLAKNIQNNFNGLNNQINKVDKDLRAGVAGAMATAGLYHATLPGKSMFAAGAGTYRGESAVAVGYSRLSDNGKIGVKFTVNTNTRGDTGAAASVGYQW</sequence>
<dbReference type="RefSeq" id="WP_100297389.1">
    <property type="nucleotide sequence ID" value="NZ_PHGZ01000025.1"/>
</dbReference>
<dbReference type="Gene3D" id="1.20.5.170">
    <property type="match status" value="1"/>
</dbReference>
<evidence type="ECO:0000256" key="10">
    <source>
        <dbReference type="ARBA" id="ARBA00023136"/>
    </source>
</evidence>
<dbReference type="Gene3D" id="2.20.70.140">
    <property type="match status" value="1"/>
</dbReference>
<dbReference type="PANTHER" id="PTHR37456">
    <property type="entry name" value="SI:CH211-266K2.1"/>
    <property type="match status" value="1"/>
</dbReference>
<keyword evidence="4" id="KW-0813">Transport</keyword>
<dbReference type="InterPro" id="IPR008635">
    <property type="entry name" value="Coiled_stalk_dom"/>
</dbReference>
<dbReference type="GO" id="GO:0009279">
    <property type="term" value="C:cell outer membrane"/>
    <property type="evidence" value="ECO:0007669"/>
    <property type="project" value="UniProtKB-SubCell"/>
</dbReference>
<keyword evidence="9" id="KW-0653">Protein transport</keyword>
<dbReference type="InterPro" id="IPR045584">
    <property type="entry name" value="Pilin-like"/>
</dbReference>
<reference evidence="15 16" key="1">
    <citation type="submission" date="2017-11" db="EMBL/GenBank/DDBJ databases">
        <title>Reclassification of Bisgaard taxon 5 as Caviibacterium pharyngocola gen. nov., sp. nov.</title>
        <authorList>
            <person name="Christensen H."/>
        </authorList>
    </citation>
    <scope>NUCLEOTIDE SEQUENCE [LARGE SCALE GENOMIC DNA]</scope>
    <source>
        <strain evidence="15 16">7_3</strain>
    </source>
</reference>
<name>A0A2M8RTJ0_9PAST</name>
<evidence type="ECO:0008006" key="17">
    <source>
        <dbReference type="Google" id="ProtNLM"/>
    </source>
</evidence>
<dbReference type="GO" id="GO:0009986">
    <property type="term" value="C:cell surface"/>
    <property type="evidence" value="ECO:0007669"/>
    <property type="project" value="UniProtKB-SubCell"/>
</dbReference>
<feature type="compositionally biased region" description="Polar residues" evidence="12">
    <location>
        <begin position="1"/>
        <end position="11"/>
    </location>
</feature>
<keyword evidence="8" id="KW-0677">Repeat</keyword>
<dbReference type="EMBL" id="PHGZ01000025">
    <property type="protein sequence ID" value="PJG82207.1"/>
    <property type="molecule type" value="Genomic_DNA"/>
</dbReference>
<evidence type="ECO:0000256" key="9">
    <source>
        <dbReference type="ARBA" id="ARBA00022927"/>
    </source>
</evidence>
<evidence type="ECO:0000259" key="13">
    <source>
        <dbReference type="Pfam" id="PF03895"/>
    </source>
</evidence>
<evidence type="ECO:0000256" key="4">
    <source>
        <dbReference type="ARBA" id="ARBA00022448"/>
    </source>
</evidence>
<evidence type="ECO:0000256" key="8">
    <source>
        <dbReference type="ARBA" id="ARBA00022737"/>
    </source>
</evidence>
<dbReference type="InterPro" id="IPR008160">
    <property type="entry name" value="Collagen"/>
</dbReference>
<dbReference type="GO" id="GO:0015031">
    <property type="term" value="P:protein transport"/>
    <property type="evidence" value="ECO:0007669"/>
    <property type="project" value="UniProtKB-KW"/>
</dbReference>
<feature type="domain" description="Trimeric autotransporter adhesin YadA-like C-terminal membrane anchor" evidence="13">
    <location>
        <begin position="410"/>
        <end position="468"/>
    </location>
</feature>